<reference evidence="2" key="1">
    <citation type="submission" date="2017-04" db="EMBL/GenBank/DDBJ databases">
        <title>Function of individual gut microbiota members based on whole genome sequencing of pure cultures obtained from chicken caecum.</title>
        <authorList>
            <person name="Medvecky M."/>
            <person name="Cejkova D."/>
            <person name="Polansky O."/>
            <person name="Karasova D."/>
            <person name="Kubasova T."/>
            <person name="Cizek A."/>
            <person name="Rychlik I."/>
        </authorList>
    </citation>
    <scope>NUCLEOTIDE SEQUENCE [LARGE SCALE GENOMIC DNA]</scope>
    <source>
        <strain evidence="2">An70</strain>
    </source>
</reference>
<dbReference type="Proteomes" id="UP000196560">
    <property type="component" value="Unassembled WGS sequence"/>
</dbReference>
<dbReference type="EMBL" id="NFHO01000011">
    <property type="protein sequence ID" value="OUN41746.1"/>
    <property type="molecule type" value="Genomic_DNA"/>
</dbReference>
<evidence type="ECO:0000313" key="2">
    <source>
        <dbReference type="Proteomes" id="UP000196560"/>
    </source>
</evidence>
<protein>
    <recommendedName>
        <fullName evidence="3">DUF559 domain-containing protein</fullName>
    </recommendedName>
</protein>
<comment type="caution">
    <text evidence="1">The sequence shown here is derived from an EMBL/GenBank/DDBJ whole genome shotgun (WGS) entry which is preliminary data.</text>
</comment>
<gene>
    <name evidence="1" type="ORF">B5G21_08890</name>
</gene>
<evidence type="ECO:0000313" key="1">
    <source>
        <dbReference type="EMBL" id="OUN41746.1"/>
    </source>
</evidence>
<dbReference type="RefSeq" id="WP_087186882.1">
    <property type="nucleotide sequence ID" value="NZ_NFHO01000011.1"/>
</dbReference>
<name>A0A1Y3TYW0_9ACTN</name>
<keyword evidence="2" id="KW-1185">Reference proteome</keyword>
<sequence length="354" mass="39672">MNIVLSHSSALRYYRTPPVVLALYGDCYGIDVSRERRRALRGSGSFGPLDMPIHMLVRSKTHVKATKTCIPHIWSGEIAPGMIRATDLGFAVTSPVFTMLCLAAKSSVAQVTMMLYELMGLFAVYRARHGEREYLQKLVDTGSFPIIDGWKPMLDNNGNITDLWDRPPLITIDEVQRFCDQFRGMRGIGRLRQALDDVWGVARSPFEVQAAMLLGLPRRRGGYGFGSFELNKAIRLSDAARAIARQQTCCIDLYAEGAEGLPPIAIECQGAGYHGGSERNAMDDNRALALQSMGLTVVRLRYEQIADPWRLQQVASFLLGKHGRVWAPKTERLEQKERELRADVLTDWWRLGSA</sequence>
<proteinExistence type="predicted"/>
<evidence type="ECO:0008006" key="3">
    <source>
        <dbReference type="Google" id="ProtNLM"/>
    </source>
</evidence>
<dbReference type="Gene3D" id="3.40.960.10">
    <property type="entry name" value="VSR Endonuclease"/>
    <property type="match status" value="1"/>
</dbReference>
<organism evidence="1 2">
    <name type="scientific">Enorma massiliensis</name>
    <dbReference type="NCBI Taxonomy" id="1472761"/>
    <lineage>
        <taxon>Bacteria</taxon>
        <taxon>Bacillati</taxon>
        <taxon>Actinomycetota</taxon>
        <taxon>Coriobacteriia</taxon>
        <taxon>Coriobacteriales</taxon>
        <taxon>Coriobacteriaceae</taxon>
        <taxon>Enorma</taxon>
    </lineage>
</organism>
<accession>A0A1Y3TYW0</accession>
<dbReference type="AlphaFoldDB" id="A0A1Y3TYW0"/>